<gene>
    <name evidence="1" type="ORF">ACFQ5N_14110</name>
</gene>
<evidence type="ECO:0000313" key="1">
    <source>
        <dbReference type="EMBL" id="MFD1294974.1"/>
    </source>
</evidence>
<comment type="caution">
    <text evidence="1">The sequence shown here is derived from an EMBL/GenBank/DDBJ whole genome shotgun (WGS) entry which is preliminary data.</text>
</comment>
<dbReference type="Proteomes" id="UP001597241">
    <property type="component" value="Unassembled WGS sequence"/>
</dbReference>
<reference evidence="2" key="1">
    <citation type="journal article" date="2019" name="Int. J. Syst. Evol. Microbiol.">
        <title>The Global Catalogue of Microorganisms (GCM) 10K type strain sequencing project: providing services to taxonomists for standard genome sequencing and annotation.</title>
        <authorList>
            <consortium name="The Broad Institute Genomics Platform"/>
            <consortium name="The Broad Institute Genome Sequencing Center for Infectious Disease"/>
            <person name="Wu L."/>
            <person name="Ma J."/>
        </authorList>
    </citation>
    <scope>NUCLEOTIDE SEQUENCE [LARGE SCALE GENOMIC DNA]</scope>
    <source>
        <strain evidence="2">CCUG 62221</strain>
    </source>
</reference>
<protein>
    <submittedName>
        <fullName evidence="1">Uncharacterized protein</fullName>
    </submittedName>
</protein>
<sequence>MTMTPLLKKLNFKQQKEIIILNHPVEFKEELKAIELYTTVKTNLNNINEIEFALIFLKTLNKVNTILPLVNEKLKGDAIIWCAYAKKNFKKLSV</sequence>
<dbReference type="RefSeq" id="WP_386810427.1">
    <property type="nucleotide sequence ID" value="NZ_JBHTMV010000013.1"/>
</dbReference>
<keyword evidence="2" id="KW-1185">Reference proteome</keyword>
<name>A0ABW3WRG5_9FLAO</name>
<organism evidence="1 2">
    <name type="scientific">Lutibacter holmesii</name>
    <dbReference type="NCBI Taxonomy" id="1137985"/>
    <lineage>
        <taxon>Bacteria</taxon>
        <taxon>Pseudomonadati</taxon>
        <taxon>Bacteroidota</taxon>
        <taxon>Flavobacteriia</taxon>
        <taxon>Flavobacteriales</taxon>
        <taxon>Flavobacteriaceae</taxon>
        <taxon>Lutibacter</taxon>
    </lineage>
</organism>
<evidence type="ECO:0000313" key="2">
    <source>
        <dbReference type="Proteomes" id="UP001597241"/>
    </source>
</evidence>
<proteinExistence type="predicted"/>
<dbReference type="EMBL" id="JBHTMV010000013">
    <property type="protein sequence ID" value="MFD1294974.1"/>
    <property type="molecule type" value="Genomic_DNA"/>
</dbReference>
<accession>A0ABW3WRG5</accession>